<evidence type="ECO:0000256" key="8">
    <source>
        <dbReference type="RuleBase" id="RU363032"/>
    </source>
</evidence>
<dbReference type="SUPFAM" id="SSF161098">
    <property type="entry name" value="MetI-like"/>
    <property type="match status" value="1"/>
</dbReference>
<evidence type="ECO:0000313" key="11">
    <source>
        <dbReference type="Proteomes" id="UP000433309"/>
    </source>
</evidence>
<feature type="transmembrane region" description="Helical" evidence="8">
    <location>
        <begin position="30"/>
        <end position="54"/>
    </location>
</feature>
<comment type="caution">
    <text evidence="10">The sequence shown here is derived from an EMBL/GenBank/DDBJ whole genome shotgun (WGS) entry which is preliminary data.</text>
</comment>
<evidence type="ECO:0000256" key="5">
    <source>
        <dbReference type="ARBA" id="ARBA00022692"/>
    </source>
</evidence>
<evidence type="ECO:0000256" key="1">
    <source>
        <dbReference type="ARBA" id="ARBA00004651"/>
    </source>
</evidence>
<dbReference type="PROSITE" id="PS50928">
    <property type="entry name" value="ABC_TM1"/>
    <property type="match status" value="1"/>
</dbReference>
<dbReference type="InterPro" id="IPR000515">
    <property type="entry name" value="MetI-like"/>
</dbReference>
<dbReference type="GO" id="GO:0048473">
    <property type="term" value="P:D-methionine transmembrane transport"/>
    <property type="evidence" value="ECO:0007669"/>
    <property type="project" value="TreeGrafter"/>
</dbReference>
<evidence type="ECO:0000256" key="2">
    <source>
        <dbReference type="ARBA" id="ARBA00007069"/>
    </source>
</evidence>
<evidence type="ECO:0000256" key="7">
    <source>
        <dbReference type="ARBA" id="ARBA00023136"/>
    </source>
</evidence>
<feature type="domain" description="ABC transmembrane type-1" evidence="9">
    <location>
        <begin position="26"/>
        <end position="220"/>
    </location>
</feature>
<keyword evidence="6 8" id="KW-1133">Transmembrane helix</keyword>
<feature type="transmembrane region" description="Helical" evidence="8">
    <location>
        <begin position="94"/>
        <end position="118"/>
    </location>
</feature>
<dbReference type="InterPro" id="IPR035906">
    <property type="entry name" value="MetI-like_sf"/>
</dbReference>
<dbReference type="PANTHER" id="PTHR30450:SF1">
    <property type="entry name" value="D-METHIONINE TRANSPORT SYSTEM PERMEASE PROTEIN METI-RELATED"/>
    <property type="match status" value="1"/>
</dbReference>
<keyword evidence="5 8" id="KW-0812">Transmembrane</keyword>
<dbReference type="InterPro" id="IPR051322">
    <property type="entry name" value="AA_ABC_Transporter_Permease"/>
</dbReference>
<organism evidence="10 11">
    <name type="scientific">Duganella guangzhouensis</name>
    <dbReference type="NCBI Taxonomy" id="2666084"/>
    <lineage>
        <taxon>Bacteria</taxon>
        <taxon>Pseudomonadati</taxon>
        <taxon>Pseudomonadota</taxon>
        <taxon>Betaproteobacteria</taxon>
        <taxon>Burkholderiales</taxon>
        <taxon>Oxalobacteraceae</taxon>
        <taxon>Telluria group</taxon>
        <taxon>Duganella</taxon>
    </lineage>
</organism>
<dbReference type="AlphaFoldDB" id="A0A6I2KXT9"/>
<feature type="transmembrane region" description="Helical" evidence="8">
    <location>
        <begin position="159"/>
        <end position="181"/>
    </location>
</feature>
<evidence type="ECO:0000259" key="9">
    <source>
        <dbReference type="PROSITE" id="PS50928"/>
    </source>
</evidence>
<protein>
    <submittedName>
        <fullName evidence="10">ABC transporter permease subunit</fullName>
    </submittedName>
</protein>
<keyword evidence="4" id="KW-1003">Cell membrane</keyword>
<evidence type="ECO:0000256" key="4">
    <source>
        <dbReference type="ARBA" id="ARBA00022475"/>
    </source>
</evidence>
<dbReference type="FunFam" id="1.10.3720.10:FF:000002">
    <property type="entry name" value="D-methionine ABC transporter permease MetI"/>
    <property type="match status" value="1"/>
</dbReference>
<feature type="transmembrane region" description="Helical" evidence="8">
    <location>
        <begin position="201"/>
        <end position="220"/>
    </location>
</feature>
<dbReference type="EMBL" id="WKJK01000005">
    <property type="protein sequence ID" value="MRW90631.1"/>
    <property type="molecule type" value="Genomic_DNA"/>
</dbReference>
<comment type="similarity">
    <text evidence="2">Belongs to the binding-protein-dependent transport system permease family. CysTW subfamily.</text>
</comment>
<dbReference type="GO" id="GO:0005886">
    <property type="term" value="C:plasma membrane"/>
    <property type="evidence" value="ECO:0007669"/>
    <property type="project" value="UniProtKB-SubCell"/>
</dbReference>
<keyword evidence="3 8" id="KW-0813">Transport</keyword>
<dbReference type="RefSeq" id="WP_154376280.1">
    <property type="nucleotide sequence ID" value="NZ_WKJK01000005.1"/>
</dbReference>
<feature type="transmembrane region" description="Helical" evidence="8">
    <location>
        <begin position="66"/>
        <end position="88"/>
    </location>
</feature>
<comment type="subcellular location">
    <subcellularLocation>
        <location evidence="1 8">Cell membrane</location>
        <topology evidence="1 8">Multi-pass membrane protein</topology>
    </subcellularLocation>
</comment>
<name>A0A6I2KXT9_9BURK</name>
<evidence type="ECO:0000313" key="10">
    <source>
        <dbReference type="EMBL" id="MRW90631.1"/>
    </source>
</evidence>
<keyword evidence="7 8" id="KW-0472">Membrane</keyword>
<dbReference type="Proteomes" id="UP000433309">
    <property type="component" value="Unassembled WGS sequence"/>
</dbReference>
<reference evidence="10 11" key="1">
    <citation type="submission" date="2019-11" db="EMBL/GenBank/DDBJ databases">
        <title>Novel species isolated from a subtropical stream in China.</title>
        <authorList>
            <person name="Lu H."/>
        </authorList>
    </citation>
    <scope>NUCLEOTIDE SEQUENCE [LARGE SCALE GENOMIC DNA]</scope>
    <source>
        <strain evidence="10 11">FT80W</strain>
    </source>
</reference>
<gene>
    <name evidence="10" type="ORF">GJ699_11590</name>
</gene>
<proteinExistence type="inferred from homology"/>
<keyword evidence="11" id="KW-1185">Reference proteome</keyword>
<dbReference type="Gene3D" id="1.10.3720.10">
    <property type="entry name" value="MetI-like"/>
    <property type="match status" value="1"/>
</dbReference>
<accession>A0A6I2KXT9</accession>
<evidence type="ECO:0000256" key="3">
    <source>
        <dbReference type="ARBA" id="ARBA00022448"/>
    </source>
</evidence>
<sequence length="230" mass="24281">MSELLSSLGVSANAIIAMLPEMWDALGQTLLMLGIGLSAAIFIGGPLGILLFLVADGQSLQNRPAALVLGWLVNTVRSFPFIILLVALVPFTRVIAGTSIGPLAAAVPLSFAAIPYFARLVEQNLREVPRGVIEAAHAMGASELQIILHVLLVEARSGLVLALTVLAISFLSYSAVAGVVGGGGIGDLAIRYGYYRFETDIMIATVAVLIVMVQAIQFTGNRIAKRIDKR</sequence>
<evidence type="ECO:0000256" key="6">
    <source>
        <dbReference type="ARBA" id="ARBA00022989"/>
    </source>
</evidence>
<dbReference type="CDD" id="cd06261">
    <property type="entry name" value="TM_PBP2"/>
    <property type="match status" value="1"/>
</dbReference>
<dbReference type="PANTHER" id="PTHR30450">
    <property type="entry name" value="ABC TRANSPORTER PERMEASE"/>
    <property type="match status" value="1"/>
</dbReference>
<dbReference type="Pfam" id="PF00528">
    <property type="entry name" value="BPD_transp_1"/>
    <property type="match status" value="1"/>
</dbReference>